<proteinExistence type="predicted"/>
<feature type="domain" description="HTH cro/C1-type" evidence="2">
    <location>
        <begin position="34"/>
        <end position="80"/>
    </location>
</feature>
<dbReference type="Pfam" id="PF13560">
    <property type="entry name" value="HTH_31"/>
    <property type="match status" value="1"/>
</dbReference>
<evidence type="ECO:0000259" key="2">
    <source>
        <dbReference type="PROSITE" id="PS50943"/>
    </source>
</evidence>
<dbReference type="EMBL" id="MDHJ01000001">
    <property type="protein sequence ID" value="OUE07520.1"/>
    <property type="molecule type" value="Genomic_DNA"/>
</dbReference>
<dbReference type="CDD" id="cd00093">
    <property type="entry name" value="HTH_XRE"/>
    <property type="match status" value="1"/>
</dbReference>
<dbReference type="Gene3D" id="3.30.450.180">
    <property type="match status" value="1"/>
</dbReference>
<dbReference type="InterPro" id="IPR010982">
    <property type="entry name" value="Lambda_DNA-bd_dom_sf"/>
</dbReference>
<organism evidence="3 4">
    <name type="scientific">Clavibacter michiganensis</name>
    <dbReference type="NCBI Taxonomy" id="28447"/>
    <lineage>
        <taxon>Bacteria</taxon>
        <taxon>Bacillati</taxon>
        <taxon>Actinomycetota</taxon>
        <taxon>Actinomycetes</taxon>
        <taxon>Micrococcales</taxon>
        <taxon>Microbacteriaceae</taxon>
        <taxon>Clavibacter</taxon>
    </lineage>
</organism>
<dbReference type="GO" id="GO:0003677">
    <property type="term" value="F:DNA binding"/>
    <property type="evidence" value="ECO:0007669"/>
    <property type="project" value="InterPro"/>
</dbReference>
<dbReference type="SUPFAM" id="SSF47413">
    <property type="entry name" value="lambda repressor-like DNA-binding domains"/>
    <property type="match status" value="1"/>
</dbReference>
<dbReference type="Proteomes" id="UP000195106">
    <property type="component" value="Unassembled WGS sequence"/>
</dbReference>
<evidence type="ECO:0000313" key="3">
    <source>
        <dbReference type="EMBL" id="OUE07520.1"/>
    </source>
</evidence>
<sequence>MDRSALAAFLRTRREGLRPADVALPDSPRRRVPGLRRDEVAQLTGMSTDYYARLEQGRGPQPSAQMLQALARALRLTDDARDHLHRLAGQNVPARTPLDSHVAPQLRRVLDRLDDTPALIISRLGETLAQNRLAAILLGDHVQERGMARTAVYRWFTRPGERDVYPESDHERQGLSLVAGLRMALGAAGPSSPAAELAHRLSATSDEFRALWDRHEVGTRFHDRKTLIHRELGAIDVDCQALFTEDQGQALLVLTAAPGPMRRGSSNCSPCSDTTGSARTRRSRPARDGVSRATRG</sequence>
<dbReference type="SMART" id="SM00530">
    <property type="entry name" value="HTH_XRE"/>
    <property type="match status" value="1"/>
</dbReference>
<name>A0A251XPX0_9MICO</name>
<evidence type="ECO:0000313" key="4">
    <source>
        <dbReference type="Proteomes" id="UP000195106"/>
    </source>
</evidence>
<dbReference type="Gene3D" id="1.10.260.40">
    <property type="entry name" value="lambda repressor-like DNA-binding domains"/>
    <property type="match status" value="1"/>
</dbReference>
<feature type="compositionally biased region" description="Polar residues" evidence="1">
    <location>
        <begin position="264"/>
        <end position="278"/>
    </location>
</feature>
<evidence type="ECO:0000256" key="1">
    <source>
        <dbReference type="SAM" id="MobiDB-lite"/>
    </source>
</evidence>
<dbReference type="InterPro" id="IPR041413">
    <property type="entry name" value="MLTR_LBD"/>
</dbReference>
<dbReference type="PANTHER" id="PTHR35010:SF2">
    <property type="entry name" value="BLL4672 PROTEIN"/>
    <property type="match status" value="1"/>
</dbReference>
<dbReference type="InterPro" id="IPR001387">
    <property type="entry name" value="Cro/C1-type_HTH"/>
</dbReference>
<dbReference type="AlphaFoldDB" id="A0A251XPX0"/>
<gene>
    <name evidence="3" type="ORF">CMsap09_01130</name>
</gene>
<comment type="caution">
    <text evidence="3">The sequence shown here is derived from an EMBL/GenBank/DDBJ whole genome shotgun (WGS) entry which is preliminary data.</text>
</comment>
<reference evidence="3 4" key="1">
    <citation type="submission" date="2016-08" db="EMBL/GenBank/DDBJ databases">
        <title>Genome sequence of Clavibacter michiganensis spp. strain CASJ009.</title>
        <authorList>
            <person name="Thapa S.P."/>
            <person name="Coaker G."/>
        </authorList>
    </citation>
    <scope>NUCLEOTIDE SEQUENCE [LARGE SCALE GENOMIC DNA]</scope>
    <source>
        <strain evidence="3">CASJ009</strain>
    </source>
</reference>
<protein>
    <submittedName>
        <fullName evidence="3">Helix-turn-helix protein</fullName>
    </submittedName>
</protein>
<dbReference type="PROSITE" id="PS50943">
    <property type="entry name" value="HTH_CROC1"/>
    <property type="match status" value="1"/>
</dbReference>
<feature type="region of interest" description="Disordered" evidence="1">
    <location>
        <begin position="259"/>
        <end position="296"/>
    </location>
</feature>
<accession>A0A251XPX0</accession>
<dbReference type="Pfam" id="PF17765">
    <property type="entry name" value="MLTR_LBD"/>
    <property type="match status" value="1"/>
</dbReference>
<dbReference type="PANTHER" id="PTHR35010">
    <property type="entry name" value="BLL4672 PROTEIN-RELATED"/>
    <property type="match status" value="1"/>
</dbReference>